<evidence type="ECO:0000313" key="3">
    <source>
        <dbReference type="Proteomes" id="UP000572680"/>
    </source>
</evidence>
<keyword evidence="3" id="KW-1185">Reference proteome</keyword>
<comment type="caution">
    <text evidence="2">The sequence shown here is derived from an EMBL/GenBank/DDBJ whole genome shotgun (WGS) entry which is preliminary data.</text>
</comment>
<gene>
    <name evidence="2" type="ORF">HNR61_004571</name>
</gene>
<evidence type="ECO:0000259" key="1">
    <source>
        <dbReference type="PROSITE" id="PS50943"/>
    </source>
</evidence>
<dbReference type="AlphaFoldDB" id="A0A7W3LRH0"/>
<dbReference type="Proteomes" id="UP000572680">
    <property type="component" value="Unassembled WGS sequence"/>
</dbReference>
<name>A0A7W3LRH0_ACTNM</name>
<dbReference type="GO" id="GO:0003677">
    <property type="term" value="F:DNA binding"/>
    <property type="evidence" value="ECO:0007669"/>
    <property type="project" value="InterPro"/>
</dbReference>
<proteinExistence type="predicted"/>
<dbReference type="SUPFAM" id="SSF47413">
    <property type="entry name" value="lambda repressor-like DNA-binding domains"/>
    <property type="match status" value="1"/>
</dbReference>
<protein>
    <submittedName>
        <fullName evidence="2">Transcriptional regulator with XRE-family HTH domain</fullName>
    </submittedName>
</protein>
<dbReference type="SMART" id="SM00530">
    <property type="entry name" value="HTH_XRE"/>
    <property type="match status" value="1"/>
</dbReference>
<sequence>MPRNKPAPTVRQRRLAGELLQLRADAGQTREEVAESTGINPATLYRIEHARTRPQTRTLVALLDAYGVTEPRRSELVTLNKQAAERGWLHTLASSLPEHYASYIEFEGAARAVRNYECLFIPGLCQTEDYARAAIRGTLPGATREQIQNRVEARMRRQAILTGEHPLELWAIVDEAALRRAVGGSQIMVEQMQKLREVSELPNVTLQVIPYEAGAHPGMPGSFVVMDFPESVGPSIVYIESQAGDLFLEEEADIQRYNLVFEHLRAAAISPDASASLVAKVAEEHQHPGRRA</sequence>
<feature type="domain" description="HTH cro/C1-type" evidence="1">
    <location>
        <begin position="19"/>
        <end position="73"/>
    </location>
</feature>
<dbReference type="Gene3D" id="1.10.260.40">
    <property type="entry name" value="lambda repressor-like DNA-binding domains"/>
    <property type="match status" value="1"/>
</dbReference>
<reference evidence="2 3" key="1">
    <citation type="submission" date="2020-08" db="EMBL/GenBank/DDBJ databases">
        <title>Genomic Encyclopedia of Type Strains, Phase IV (KMG-IV): sequencing the most valuable type-strain genomes for metagenomic binning, comparative biology and taxonomic classification.</title>
        <authorList>
            <person name="Goeker M."/>
        </authorList>
    </citation>
    <scope>NUCLEOTIDE SEQUENCE [LARGE SCALE GENOMIC DNA]</scope>
    <source>
        <strain evidence="2 3">DSM 44197</strain>
    </source>
</reference>
<accession>A0A7W3LRH0</accession>
<dbReference type="CDD" id="cd00093">
    <property type="entry name" value="HTH_XRE"/>
    <property type="match status" value="1"/>
</dbReference>
<dbReference type="PROSITE" id="PS50943">
    <property type="entry name" value="HTH_CROC1"/>
    <property type="match status" value="1"/>
</dbReference>
<organism evidence="2 3">
    <name type="scientific">Actinomadura namibiensis</name>
    <dbReference type="NCBI Taxonomy" id="182080"/>
    <lineage>
        <taxon>Bacteria</taxon>
        <taxon>Bacillati</taxon>
        <taxon>Actinomycetota</taxon>
        <taxon>Actinomycetes</taxon>
        <taxon>Streptosporangiales</taxon>
        <taxon>Thermomonosporaceae</taxon>
        <taxon>Actinomadura</taxon>
    </lineage>
</organism>
<dbReference type="Pfam" id="PF19054">
    <property type="entry name" value="DUF5753"/>
    <property type="match status" value="1"/>
</dbReference>
<dbReference type="RefSeq" id="WP_182845137.1">
    <property type="nucleotide sequence ID" value="NZ_BAAALP010000034.1"/>
</dbReference>
<dbReference type="InterPro" id="IPR010982">
    <property type="entry name" value="Lambda_DNA-bd_dom_sf"/>
</dbReference>
<dbReference type="InterPro" id="IPR001387">
    <property type="entry name" value="Cro/C1-type_HTH"/>
</dbReference>
<dbReference type="InterPro" id="IPR043917">
    <property type="entry name" value="DUF5753"/>
</dbReference>
<dbReference type="Pfam" id="PF13560">
    <property type="entry name" value="HTH_31"/>
    <property type="match status" value="1"/>
</dbReference>
<evidence type="ECO:0000313" key="2">
    <source>
        <dbReference type="EMBL" id="MBA8952925.1"/>
    </source>
</evidence>
<dbReference type="EMBL" id="JACJIA010000005">
    <property type="protein sequence ID" value="MBA8952925.1"/>
    <property type="molecule type" value="Genomic_DNA"/>
</dbReference>